<dbReference type="InterPro" id="IPR003691">
    <property type="entry name" value="FluC"/>
</dbReference>
<comment type="subcellular location">
    <subcellularLocation>
        <location evidence="1 11">Cell membrane</location>
        <topology evidence="1 11">Multi-pass membrane protein</topology>
    </subcellularLocation>
</comment>
<dbReference type="GO" id="GO:0140114">
    <property type="term" value="P:cellular detoxification of fluoride"/>
    <property type="evidence" value="ECO:0007669"/>
    <property type="project" value="UniProtKB-UniRule"/>
</dbReference>
<keyword evidence="6 11" id="KW-0406">Ion transport</keyword>
<keyword evidence="8 11" id="KW-0407">Ion channel</keyword>
<feature type="transmembrane region" description="Helical" evidence="11">
    <location>
        <begin position="32"/>
        <end position="51"/>
    </location>
</feature>
<accession>A0A060RBW3</accession>
<evidence type="ECO:0000256" key="3">
    <source>
        <dbReference type="ARBA" id="ARBA00022519"/>
    </source>
</evidence>
<keyword evidence="4 11" id="KW-0812">Transmembrane</keyword>
<dbReference type="GO" id="GO:0046872">
    <property type="term" value="F:metal ion binding"/>
    <property type="evidence" value="ECO:0007669"/>
    <property type="project" value="UniProtKB-KW"/>
</dbReference>
<evidence type="ECO:0000256" key="11">
    <source>
        <dbReference type="HAMAP-Rule" id="MF_00454"/>
    </source>
</evidence>
<keyword evidence="11" id="KW-0479">Metal-binding</keyword>
<reference evidence="12 13" key="1">
    <citation type="journal article" date="2015" name="Genome Announc.">
        <title>Complete Genome Sequence of the Novel Leech Symbiont Mucinivorans hirudinis M3T.</title>
        <authorList>
            <person name="Nelson M.C."/>
            <person name="Bomar L."/>
            <person name="Graf J."/>
        </authorList>
    </citation>
    <scope>NUCLEOTIDE SEQUENCE [LARGE SCALE GENOMIC DNA]</scope>
    <source>
        <strain evidence="13">M3</strain>
    </source>
</reference>
<evidence type="ECO:0000256" key="8">
    <source>
        <dbReference type="ARBA" id="ARBA00023303"/>
    </source>
</evidence>
<feature type="binding site" evidence="11">
    <location>
        <position position="73"/>
    </location>
    <ligand>
        <name>Na(+)</name>
        <dbReference type="ChEBI" id="CHEBI:29101"/>
        <note>structural</note>
    </ligand>
</feature>
<feature type="transmembrane region" description="Helical" evidence="11">
    <location>
        <begin position="60"/>
        <end position="79"/>
    </location>
</feature>
<dbReference type="EMBL" id="HG934468">
    <property type="protein sequence ID" value="CDN30839.1"/>
    <property type="molecule type" value="Genomic_DNA"/>
</dbReference>
<evidence type="ECO:0000313" key="12">
    <source>
        <dbReference type="EMBL" id="CDN30839.1"/>
    </source>
</evidence>
<comment type="function">
    <text evidence="11">Fluoride-specific ion channel. Important for reducing fluoride concentration in the cell, thus reducing its toxicity.</text>
</comment>
<protein>
    <recommendedName>
        <fullName evidence="11">Fluoride-specific ion channel FluC</fullName>
    </recommendedName>
</protein>
<feature type="binding site" evidence="11">
    <location>
        <position position="70"/>
    </location>
    <ligand>
        <name>Na(+)</name>
        <dbReference type="ChEBI" id="CHEBI:29101"/>
        <note>structural</note>
    </ligand>
</feature>
<name>A0A060RBW3_9BACT</name>
<dbReference type="HAMAP" id="MF_00454">
    <property type="entry name" value="FluC"/>
    <property type="match status" value="1"/>
</dbReference>
<keyword evidence="3" id="KW-0997">Cell inner membrane</keyword>
<keyword evidence="2 11" id="KW-1003">Cell membrane</keyword>
<organism evidence="12 13">
    <name type="scientific">Mucinivorans hirudinis</name>
    <dbReference type="NCBI Taxonomy" id="1433126"/>
    <lineage>
        <taxon>Bacteria</taxon>
        <taxon>Pseudomonadati</taxon>
        <taxon>Bacteroidota</taxon>
        <taxon>Bacteroidia</taxon>
        <taxon>Bacteroidales</taxon>
        <taxon>Rikenellaceae</taxon>
        <taxon>Mucinivorans</taxon>
    </lineage>
</organism>
<evidence type="ECO:0000256" key="9">
    <source>
        <dbReference type="ARBA" id="ARBA00035120"/>
    </source>
</evidence>
<keyword evidence="11" id="KW-0813">Transport</keyword>
<evidence type="ECO:0000256" key="5">
    <source>
        <dbReference type="ARBA" id="ARBA00022989"/>
    </source>
</evidence>
<evidence type="ECO:0000256" key="7">
    <source>
        <dbReference type="ARBA" id="ARBA00023136"/>
    </source>
</evidence>
<keyword evidence="13" id="KW-1185">Reference proteome</keyword>
<comment type="activity regulation">
    <text evidence="11">Na(+) is not transported, but it plays an essential structural role and its presence is essential for fluoride channel function.</text>
</comment>
<comment type="catalytic activity">
    <reaction evidence="10">
        <text>fluoride(in) = fluoride(out)</text>
        <dbReference type="Rhea" id="RHEA:76159"/>
        <dbReference type="ChEBI" id="CHEBI:17051"/>
    </reaction>
    <physiologicalReaction direction="left-to-right" evidence="10">
        <dbReference type="Rhea" id="RHEA:76160"/>
    </physiologicalReaction>
</comment>
<gene>
    <name evidence="11" type="primary">fluC</name>
    <name evidence="11" type="synonym">crcB</name>
    <name evidence="12" type="ORF">BN938_0734</name>
</gene>
<dbReference type="GO" id="GO:0005886">
    <property type="term" value="C:plasma membrane"/>
    <property type="evidence" value="ECO:0007669"/>
    <property type="project" value="UniProtKB-SubCell"/>
</dbReference>
<comment type="similarity">
    <text evidence="9 11">Belongs to the fluoride channel Fluc/FEX (TC 1.A.43) family.</text>
</comment>
<dbReference type="Pfam" id="PF02537">
    <property type="entry name" value="CRCB"/>
    <property type="match status" value="1"/>
</dbReference>
<proteinExistence type="inferred from homology"/>
<keyword evidence="11" id="KW-0915">Sodium</keyword>
<dbReference type="PANTHER" id="PTHR28259:SF1">
    <property type="entry name" value="FLUORIDE EXPORT PROTEIN 1-RELATED"/>
    <property type="match status" value="1"/>
</dbReference>
<dbReference type="KEGG" id="rbc:BN938_0734"/>
<evidence type="ECO:0000313" key="13">
    <source>
        <dbReference type="Proteomes" id="UP000027616"/>
    </source>
</evidence>
<evidence type="ECO:0000256" key="2">
    <source>
        <dbReference type="ARBA" id="ARBA00022475"/>
    </source>
</evidence>
<dbReference type="eggNOG" id="COG0239">
    <property type="taxonomic scope" value="Bacteria"/>
</dbReference>
<dbReference type="AlphaFoldDB" id="A0A060RBW3"/>
<dbReference type="Proteomes" id="UP000027616">
    <property type="component" value="Chromosome I"/>
</dbReference>
<dbReference type="STRING" id="1433126.BN938_0734"/>
<evidence type="ECO:0000256" key="4">
    <source>
        <dbReference type="ARBA" id="ARBA00022692"/>
    </source>
</evidence>
<feature type="transmembrane region" description="Helical" evidence="11">
    <location>
        <begin position="91"/>
        <end position="111"/>
    </location>
</feature>
<evidence type="ECO:0000256" key="1">
    <source>
        <dbReference type="ARBA" id="ARBA00004651"/>
    </source>
</evidence>
<dbReference type="HOGENOM" id="CLU_114342_2_3_10"/>
<keyword evidence="5 11" id="KW-1133">Transmembrane helix</keyword>
<evidence type="ECO:0000256" key="6">
    <source>
        <dbReference type="ARBA" id="ARBA00023065"/>
    </source>
</evidence>
<keyword evidence="7 11" id="KW-0472">Membrane</keyword>
<dbReference type="PANTHER" id="PTHR28259">
    <property type="entry name" value="FLUORIDE EXPORT PROTEIN 1-RELATED"/>
    <property type="match status" value="1"/>
</dbReference>
<dbReference type="GO" id="GO:0062054">
    <property type="term" value="F:fluoride channel activity"/>
    <property type="evidence" value="ECO:0007669"/>
    <property type="project" value="UniProtKB-UniRule"/>
</dbReference>
<evidence type="ECO:0000256" key="10">
    <source>
        <dbReference type="ARBA" id="ARBA00035585"/>
    </source>
</evidence>
<sequence length="117" mass="12497">MYMLSNFLFTALGGAIGSAARLGVGLLFLHKLPFATLIVNFLGSLVIGVFIRNVEQGTSIYYFGVVGFCGGFTTFSTFSSDVLKLLREGNTWTAVGYMILSLVICIAAVALGTKIKI</sequence>